<evidence type="ECO:0008006" key="7">
    <source>
        <dbReference type="Google" id="ProtNLM"/>
    </source>
</evidence>
<keyword evidence="6" id="KW-1185">Reference proteome</keyword>
<evidence type="ECO:0000313" key="4">
    <source>
        <dbReference type="EMBL" id="PKI32066.1"/>
    </source>
</evidence>
<proteinExistence type="inferred from homology"/>
<accession>A0A218X0V6</accession>
<dbReference type="EMBL" id="PGOL01008063">
    <property type="protein sequence ID" value="PKI32066.1"/>
    <property type="molecule type" value="Genomic_DNA"/>
</dbReference>
<protein>
    <recommendedName>
        <fullName evidence="7">IST1-like protein</fullName>
    </recommendedName>
</protein>
<dbReference type="Proteomes" id="UP000233551">
    <property type="component" value="Unassembled WGS sequence"/>
</dbReference>
<dbReference type="InterPro" id="IPR005061">
    <property type="entry name" value="Ist1"/>
</dbReference>
<feature type="region of interest" description="Disordered" evidence="2">
    <location>
        <begin position="335"/>
        <end position="368"/>
    </location>
</feature>
<gene>
    <name evidence="3" type="ORF">CDL15_Pgr002808</name>
    <name evidence="4" type="ORF">CRG98_047538</name>
</gene>
<evidence type="ECO:0000313" key="6">
    <source>
        <dbReference type="Proteomes" id="UP000233551"/>
    </source>
</evidence>
<reference evidence="3" key="2">
    <citation type="submission" date="2017-06" db="EMBL/GenBank/DDBJ databases">
        <title>The pomegranate genome and the genomics of punicalagin biosynthesis.</title>
        <authorList>
            <person name="Xu C."/>
        </authorList>
    </citation>
    <scope>NUCLEOTIDE SEQUENCE [LARGE SCALE GENOMIC DNA]</scope>
    <source>
        <tissue evidence="3">Fresh leaf</tissue>
    </source>
</reference>
<dbReference type="PANTHER" id="PTHR12161:SF44">
    <property type="entry name" value="REGULATOR OF VPS4 ACTIVITY IN THE MVB PATHWAY PROTEIN"/>
    <property type="match status" value="1"/>
</dbReference>
<dbReference type="STRING" id="22663.A0A218X0V6"/>
<dbReference type="EMBL" id="MTKT01002492">
    <property type="protein sequence ID" value="OWM78637.1"/>
    <property type="molecule type" value="Genomic_DNA"/>
</dbReference>
<evidence type="ECO:0000313" key="5">
    <source>
        <dbReference type="Proteomes" id="UP000197138"/>
    </source>
</evidence>
<feature type="region of interest" description="Disordered" evidence="2">
    <location>
        <begin position="384"/>
        <end position="419"/>
    </location>
</feature>
<comment type="caution">
    <text evidence="3">The sequence shown here is derived from an EMBL/GenBank/DDBJ whole genome shotgun (WGS) entry which is preliminary data.</text>
</comment>
<dbReference type="Gene3D" id="1.20.1260.60">
    <property type="entry name" value="Vacuolar protein sorting-associated protein Ist1"/>
    <property type="match status" value="1"/>
</dbReference>
<organism evidence="3 5">
    <name type="scientific">Punica granatum</name>
    <name type="common">Pomegranate</name>
    <dbReference type="NCBI Taxonomy" id="22663"/>
    <lineage>
        <taxon>Eukaryota</taxon>
        <taxon>Viridiplantae</taxon>
        <taxon>Streptophyta</taxon>
        <taxon>Embryophyta</taxon>
        <taxon>Tracheophyta</taxon>
        <taxon>Spermatophyta</taxon>
        <taxon>Magnoliopsida</taxon>
        <taxon>eudicotyledons</taxon>
        <taxon>Gunneridae</taxon>
        <taxon>Pentapetalae</taxon>
        <taxon>rosids</taxon>
        <taxon>malvids</taxon>
        <taxon>Myrtales</taxon>
        <taxon>Lythraceae</taxon>
        <taxon>Punica</taxon>
    </lineage>
</organism>
<sequence>MFDILFGWRKASKCKRLIRRVQCRLKLLKNKRYSIVRQLREDVAQLIKTGYEEIAIDRAEQLFKDESIMAVYELLDHFCEFILIHLSYIRRNRDCPNDINEAVSSLVFASARCGDLPELRAIRKLFGERYGDNFTKRALELYPGNLVNHEIRDKLSIKSVPGDVKRRLMDEISCEYCLQTGILALEYTSELQKQMKEIMEPQVIDTDAQFFPDNVREPKFQVLDTKGAIETKSALLETETGNELMITQIISSFGAEESQRRTTLQRASECKEKVTVTSSSSSGNSPQFYRENIVFLDDVEEVQSSLKVNGNSQDQRLFKFKPSPVPRIETIEDGYLEESDSGNGSPVSRASTKSKTGHEKRIRRRTLSRDSHFVESIDFVTYYNGPNKNRTNQERNKHQKKNTVHASDQPLSAEKKLEQSAEHSMNSCCKAKDCSLEHPCYHHVANEGDSSKDTLKQESESVSEVKLPLKQERVCHENVAVVYDVFTYPSNKPNKRNIGSLEQKEEGFISDLDSSSSGEDGQGLPAYLRALTMPPERPKEIREKIPRSNSYPIQYPHHVHPKLPDYDEIAAKFMALKKDHMQGKDQCKKQDVH</sequence>
<dbReference type="GO" id="GO:0015031">
    <property type="term" value="P:protein transport"/>
    <property type="evidence" value="ECO:0007669"/>
    <property type="project" value="InterPro"/>
</dbReference>
<dbReference type="AlphaFoldDB" id="A0A218X0V6"/>
<comment type="similarity">
    <text evidence="1">Belongs to the IST1 family.</text>
</comment>
<reference evidence="4 6" key="3">
    <citation type="submission" date="2017-11" db="EMBL/GenBank/DDBJ databases">
        <title>De-novo sequencing of pomegranate (Punica granatum L.) genome.</title>
        <authorList>
            <person name="Akparov Z."/>
            <person name="Amiraslanov A."/>
            <person name="Hajiyeva S."/>
            <person name="Abbasov M."/>
            <person name="Kaur K."/>
            <person name="Hamwieh A."/>
            <person name="Solovyev V."/>
            <person name="Salamov A."/>
            <person name="Braich B."/>
            <person name="Kosarev P."/>
            <person name="Mahmoud A."/>
            <person name="Hajiyev E."/>
            <person name="Babayeva S."/>
            <person name="Izzatullayeva V."/>
            <person name="Mammadov A."/>
            <person name="Mammadov A."/>
            <person name="Sharifova S."/>
            <person name="Ojaghi J."/>
            <person name="Eynullazada K."/>
            <person name="Bayramov B."/>
            <person name="Abdulazimova A."/>
            <person name="Shahmuradov I."/>
        </authorList>
    </citation>
    <scope>NUCLEOTIDE SEQUENCE [LARGE SCALE GENOMIC DNA]</scope>
    <source>
        <strain evidence="4">AG2017</strain>
        <strain evidence="6">cv. AG2017</strain>
        <tissue evidence="4">Leaf</tissue>
    </source>
</reference>
<dbReference type="InterPro" id="IPR042277">
    <property type="entry name" value="IST1-like"/>
</dbReference>
<dbReference type="FunFam" id="1.20.1260.60:FF:000002">
    <property type="entry name" value="Vacuolar protein sorting-associated protein IST1"/>
    <property type="match status" value="1"/>
</dbReference>
<dbReference type="Pfam" id="PF03398">
    <property type="entry name" value="Ist1"/>
    <property type="match status" value="1"/>
</dbReference>
<evidence type="ECO:0000256" key="2">
    <source>
        <dbReference type="SAM" id="MobiDB-lite"/>
    </source>
</evidence>
<dbReference type="Proteomes" id="UP000197138">
    <property type="component" value="Unassembled WGS sequence"/>
</dbReference>
<dbReference type="PANTHER" id="PTHR12161">
    <property type="entry name" value="IST1 FAMILY MEMBER"/>
    <property type="match status" value="1"/>
</dbReference>
<feature type="compositionally biased region" description="Polar residues" evidence="2">
    <location>
        <begin position="341"/>
        <end position="354"/>
    </location>
</feature>
<evidence type="ECO:0000256" key="1">
    <source>
        <dbReference type="ARBA" id="ARBA00005536"/>
    </source>
</evidence>
<evidence type="ECO:0000313" key="3">
    <source>
        <dbReference type="EMBL" id="OWM78637.1"/>
    </source>
</evidence>
<dbReference type="OrthoDB" id="29853at2759"/>
<dbReference type="GeneID" id="116196825"/>
<name>A0A218X0V6_PUNGR</name>
<reference evidence="5" key="1">
    <citation type="journal article" date="2017" name="Plant J.">
        <title>The pomegranate (Punica granatum L.) genome and the genomics of punicalagin biosynthesis.</title>
        <authorList>
            <person name="Qin G."/>
            <person name="Xu C."/>
            <person name="Ming R."/>
            <person name="Tang H."/>
            <person name="Guyot R."/>
            <person name="Kramer E.M."/>
            <person name="Hu Y."/>
            <person name="Yi X."/>
            <person name="Qi Y."/>
            <person name="Xu X."/>
            <person name="Gao Z."/>
            <person name="Pan H."/>
            <person name="Jian J."/>
            <person name="Tian Y."/>
            <person name="Yue Z."/>
            <person name="Xu Y."/>
        </authorList>
    </citation>
    <scope>NUCLEOTIDE SEQUENCE [LARGE SCALE GENOMIC DNA]</scope>
    <source>
        <strain evidence="5">cv. Dabenzi</strain>
    </source>
</reference>